<dbReference type="KEGG" id="aalt:CC77DRAFT_1068027"/>
<dbReference type="VEuPathDB" id="FungiDB:CC77DRAFT_1068027"/>
<proteinExistence type="predicted"/>
<organism evidence="1 2">
    <name type="scientific">Alternaria alternata</name>
    <name type="common">Alternaria rot fungus</name>
    <name type="synonym">Torula alternata</name>
    <dbReference type="NCBI Taxonomy" id="5599"/>
    <lineage>
        <taxon>Eukaryota</taxon>
        <taxon>Fungi</taxon>
        <taxon>Dikarya</taxon>
        <taxon>Ascomycota</taxon>
        <taxon>Pezizomycotina</taxon>
        <taxon>Dothideomycetes</taxon>
        <taxon>Pleosporomycetidae</taxon>
        <taxon>Pleosporales</taxon>
        <taxon>Pleosporineae</taxon>
        <taxon>Pleosporaceae</taxon>
        <taxon>Alternaria</taxon>
        <taxon>Alternaria sect. Alternaria</taxon>
        <taxon>Alternaria alternata complex</taxon>
    </lineage>
</organism>
<gene>
    <name evidence="1" type="ORF">CC77DRAFT_1068027</name>
</gene>
<reference evidence="1 2" key="1">
    <citation type="submission" date="2016-05" db="EMBL/GenBank/DDBJ databases">
        <title>Comparative analysis of secretome profiles of manganese(II)-oxidizing ascomycete fungi.</title>
        <authorList>
            <consortium name="DOE Joint Genome Institute"/>
            <person name="Zeiner C.A."/>
            <person name="Purvine S.O."/>
            <person name="Zink E.M."/>
            <person name="Wu S."/>
            <person name="Pasa-Tolic L."/>
            <person name="Chaput D.L."/>
            <person name="Haridas S."/>
            <person name="Grigoriev I.V."/>
            <person name="Santelli C.M."/>
            <person name="Hansel C.M."/>
        </authorList>
    </citation>
    <scope>NUCLEOTIDE SEQUENCE [LARGE SCALE GENOMIC DNA]</scope>
    <source>
        <strain evidence="1 2">SRC1lrK2f</strain>
    </source>
</reference>
<evidence type="ECO:0000313" key="1">
    <source>
        <dbReference type="EMBL" id="OAG13276.1"/>
    </source>
</evidence>
<dbReference type="AlphaFoldDB" id="A0A177D1B6"/>
<dbReference type="EMBL" id="KV441516">
    <property type="protein sequence ID" value="OAG13276.1"/>
    <property type="molecule type" value="Genomic_DNA"/>
</dbReference>
<dbReference type="OMA" id="PKADWDD"/>
<dbReference type="GeneID" id="29114659"/>
<accession>A0A177D1B6</accession>
<protein>
    <submittedName>
        <fullName evidence="1">Uncharacterized protein</fullName>
    </submittedName>
</protein>
<keyword evidence="2" id="KW-1185">Reference proteome</keyword>
<evidence type="ECO:0000313" key="2">
    <source>
        <dbReference type="Proteomes" id="UP000077248"/>
    </source>
</evidence>
<name>A0A177D1B6_ALTAL</name>
<dbReference type="Proteomes" id="UP000077248">
    <property type="component" value="Unassembled WGS sequence"/>
</dbReference>
<dbReference type="RefSeq" id="XP_018378697.1">
    <property type="nucleotide sequence ID" value="XM_018529065.1"/>
</dbReference>
<sequence>MGLEARMPPLQPDVDALDNEASPIVEAAAELPVLTATPTAYSGCCLALSKPLIVYFASLLPQPPSLALSIGSGFGLLESYLIVKPHAHHIVGVEVEPSSNQYLPPSNHRVVHGSRFLEPLAAEATTWLFVYPRRVGLVREYLAEHGQGSVKRVIWAGPKADWDDYKTCFADWHVQEQSAELVGGRAWELIAVADKATP</sequence>